<proteinExistence type="predicted"/>
<feature type="region of interest" description="Disordered" evidence="1">
    <location>
        <begin position="1017"/>
        <end position="1047"/>
    </location>
</feature>
<dbReference type="RefSeq" id="WP_338391404.1">
    <property type="nucleotide sequence ID" value="NZ_AP025314.1"/>
</dbReference>
<evidence type="ECO:0000313" key="2">
    <source>
        <dbReference type="EMBL" id="BDD09815.1"/>
    </source>
</evidence>
<reference evidence="2 3" key="1">
    <citation type="submission" date="2021-12" db="EMBL/GenBank/DDBJ databases">
        <title>Genome sequencing of bacteria with rrn-lacking chromosome and rrn-plasmid.</title>
        <authorList>
            <person name="Anda M."/>
            <person name="Iwasaki W."/>
        </authorList>
    </citation>
    <scope>NUCLEOTIDE SEQUENCE [LARGE SCALE GENOMIC DNA]</scope>
    <source>
        <strain evidence="2 3">DSM 100852</strain>
    </source>
</reference>
<dbReference type="PANTHER" id="PTHR12558">
    <property type="entry name" value="CELL DIVISION CYCLE 16,23,27"/>
    <property type="match status" value="1"/>
</dbReference>
<evidence type="ECO:0000256" key="1">
    <source>
        <dbReference type="SAM" id="MobiDB-lite"/>
    </source>
</evidence>
<dbReference type="KEGG" id="fax:FUAX_22470"/>
<dbReference type="EMBL" id="AP025314">
    <property type="protein sequence ID" value="BDD09815.1"/>
    <property type="molecule type" value="Genomic_DNA"/>
</dbReference>
<dbReference type="SMART" id="SM00028">
    <property type="entry name" value="TPR"/>
    <property type="match status" value="15"/>
</dbReference>
<dbReference type="SUPFAM" id="SSF81901">
    <property type="entry name" value="HCP-like"/>
    <property type="match status" value="1"/>
</dbReference>
<accession>A0AAU9CKJ0</accession>
<dbReference type="PANTHER" id="PTHR12558:SF13">
    <property type="entry name" value="CELL DIVISION CYCLE PROTEIN 27 HOMOLOG"/>
    <property type="match status" value="1"/>
</dbReference>
<dbReference type="Pfam" id="PF13174">
    <property type="entry name" value="TPR_6"/>
    <property type="match status" value="1"/>
</dbReference>
<protein>
    <recommendedName>
        <fullName evidence="4">Tetratricopeptide repeat protein</fullName>
    </recommendedName>
</protein>
<keyword evidence="3" id="KW-1185">Reference proteome</keyword>
<feature type="compositionally biased region" description="Acidic residues" evidence="1">
    <location>
        <begin position="1025"/>
        <end position="1041"/>
    </location>
</feature>
<sequence length="1047" mass="119898">MIRQAFRIFLLGVTLWAPLGLMAQTKVYEEKSAQVYESAMELYAKGKYSAARERFDRYAESGANELLRVNSRYYGAMSAMYLGNSDGEARVRDFVERHPESPLSAKAFYELANHHYSTGKFKSAVLYFEKVNGSSLDRETRADYTFKKAYSYFNLRMFQKALPLFNSIKGIESERKGAASYYAGYIEYEAGDYDKAVKDLKVAGADDAYKNVVPYLIANIYYKQGDDKSLLTYAKPIVDGKGKVGNRSELTLLVAEAYFRAKDYGEAGKYYGKYLKVRKKAPADIYYRAGYSAYRSGASEDAISSFKKAALAKDSLAYYASYYLGSLYLKTDNKNYALTAFDKARKADFNEDIASESDFNYGKLNYDLERFDQAIRSLNNFVKKYPSHKYVTEANELISDAYLNGNNYENAIKHLEGLPYKSPKVRETLQIITFKRGVELFNQDAVEKAIPVFEKSLQYPYDKDIVVKTNYWIAEAHSLRKAFAESIPFYTTSLRMAEDRDNVRLNAMYGLGYAYFNTKQYSLALPYFKNYVTELESRPNKLFYGDALMRLADCYYVDKTYQSALNYYDLAVSQNNPDVDYAYFQKGMIEGVRGNFQTSRAHLAKVVSMEPRSKLREDAIYQMAAFDNESGDYHQSIEDINTLIKSSPHSPVLPLAIELRARNYYNLKKYREAADDYERIIEEFPKASVANDALLGLQGALKFLEKQDELDKYIAMYKKANPESEDLQLVEFETARNLYFSQKYTQGITRLTAYLIDYPESAYKVDAKYFLAECYYRDKQDDNARKWFDDVVADGNNMYVNRSLKKIIDIETLRSNHREAVNSASLLSSLARTKRDQYDAWSALMKSYYSLAKFDSTRFFANQVLEKANVSTNATNSANLYLGKAAYGKKEYNEAIDQFLNTLNTAKDVNGAEAQYLLGKIFHEQGKYEQSTETLIDLNKNFGVYEYWLSKAFLLIADNYIAQDELFQAKATLESIIEGSPVESVVEEAKDRLAQTEKKTREQIQKRDTTQVLMVDSLDAPAEVETNESDSVDVGSEEGSEDEKQQF</sequence>
<dbReference type="SMART" id="SM00671">
    <property type="entry name" value="SEL1"/>
    <property type="match status" value="2"/>
</dbReference>
<dbReference type="Proteomes" id="UP001348817">
    <property type="component" value="Chromosome"/>
</dbReference>
<organism evidence="2 3">
    <name type="scientific">Fulvitalea axinellae</name>
    <dbReference type="NCBI Taxonomy" id="1182444"/>
    <lineage>
        <taxon>Bacteria</taxon>
        <taxon>Pseudomonadati</taxon>
        <taxon>Bacteroidota</taxon>
        <taxon>Cytophagia</taxon>
        <taxon>Cytophagales</taxon>
        <taxon>Persicobacteraceae</taxon>
        <taxon>Fulvitalea</taxon>
    </lineage>
</organism>
<evidence type="ECO:0008006" key="4">
    <source>
        <dbReference type="Google" id="ProtNLM"/>
    </source>
</evidence>
<dbReference type="InterPro" id="IPR006597">
    <property type="entry name" value="Sel1-like"/>
</dbReference>
<gene>
    <name evidence="2" type="ORF">FUAX_22470</name>
</gene>
<dbReference type="Gene3D" id="1.25.40.10">
    <property type="entry name" value="Tetratricopeptide repeat domain"/>
    <property type="match status" value="8"/>
</dbReference>
<dbReference type="InterPro" id="IPR019734">
    <property type="entry name" value="TPR_rpt"/>
</dbReference>
<dbReference type="AlphaFoldDB" id="A0AAU9CKJ0"/>
<dbReference type="InterPro" id="IPR011990">
    <property type="entry name" value="TPR-like_helical_dom_sf"/>
</dbReference>
<dbReference type="Pfam" id="PF13432">
    <property type="entry name" value="TPR_16"/>
    <property type="match status" value="3"/>
</dbReference>
<dbReference type="SUPFAM" id="SSF48452">
    <property type="entry name" value="TPR-like"/>
    <property type="match status" value="4"/>
</dbReference>
<name>A0AAU9CKJ0_9BACT</name>
<evidence type="ECO:0000313" key="3">
    <source>
        <dbReference type="Proteomes" id="UP001348817"/>
    </source>
</evidence>